<sequence>MQAANPELSDVEKTVFLTHAEGYEVVNEIYAEYMSEPYPARSAVELADLPVEIRLELEVVASLR</sequence>
<gene>
    <name evidence="1" type="ORF">M0R89_07495</name>
</gene>
<dbReference type="Gene3D" id="3.30.1330.40">
    <property type="entry name" value="RutC-like"/>
    <property type="match status" value="1"/>
</dbReference>
<name>A0A8U0I082_9EURY</name>
<dbReference type="SUPFAM" id="SSF55298">
    <property type="entry name" value="YjgF-like"/>
    <property type="match status" value="1"/>
</dbReference>
<evidence type="ECO:0000313" key="1">
    <source>
        <dbReference type="EMBL" id="UPV76214.1"/>
    </source>
</evidence>
<dbReference type="GO" id="GO:0016787">
    <property type="term" value="F:hydrolase activity"/>
    <property type="evidence" value="ECO:0007669"/>
    <property type="project" value="UniProtKB-KW"/>
</dbReference>
<proteinExistence type="predicted"/>
<reference evidence="1 2" key="1">
    <citation type="submission" date="2022-04" db="EMBL/GenBank/DDBJ databases">
        <title>Diverse halophilic archaea isolated from saline environments.</title>
        <authorList>
            <person name="Cui H.-L."/>
        </authorList>
    </citation>
    <scope>NUCLEOTIDE SEQUENCE [LARGE SCALE GENOMIC DNA]</scope>
    <source>
        <strain evidence="1 2">XZYJT49</strain>
    </source>
</reference>
<dbReference type="EMBL" id="CP096659">
    <property type="protein sequence ID" value="UPV76214.1"/>
    <property type="molecule type" value="Genomic_DNA"/>
</dbReference>
<evidence type="ECO:0000313" key="2">
    <source>
        <dbReference type="Proteomes" id="UP000830729"/>
    </source>
</evidence>
<dbReference type="InterPro" id="IPR035959">
    <property type="entry name" value="RutC-like_sf"/>
</dbReference>
<dbReference type="CDD" id="cd00448">
    <property type="entry name" value="YjgF_YER057c_UK114_family"/>
    <property type="match status" value="1"/>
</dbReference>
<organism evidence="1 2">
    <name type="scientific">Halorussus limi</name>
    <dbReference type="NCBI Taxonomy" id="2938695"/>
    <lineage>
        <taxon>Archaea</taxon>
        <taxon>Methanobacteriati</taxon>
        <taxon>Methanobacteriota</taxon>
        <taxon>Stenosarchaea group</taxon>
        <taxon>Halobacteria</taxon>
        <taxon>Halobacteriales</taxon>
        <taxon>Haladaptataceae</taxon>
        <taxon>Halorussus</taxon>
    </lineage>
</organism>
<dbReference type="Proteomes" id="UP000830729">
    <property type="component" value="Chromosome"/>
</dbReference>
<keyword evidence="2" id="KW-1185">Reference proteome</keyword>
<accession>A0A8U0I082</accession>
<keyword evidence="1" id="KW-0378">Hydrolase</keyword>
<protein>
    <submittedName>
        <fullName evidence="1">Rid family hydrolase</fullName>
    </submittedName>
</protein>
<dbReference type="AlphaFoldDB" id="A0A8U0I082"/>
<dbReference type="InterPro" id="IPR006175">
    <property type="entry name" value="YjgF/YER057c/UK114"/>
</dbReference>
<dbReference type="Pfam" id="PF01042">
    <property type="entry name" value="Ribonuc_L-PSP"/>
    <property type="match status" value="1"/>
</dbReference>
<dbReference type="KEGG" id="halx:M0R89_07495"/>